<dbReference type="PANTHER" id="PTHR44203">
    <property type="entry name" value="ETO1-RELATED"/>
    <property type="match status" value="1"/>
</dbReference>
<feature type="compositionally biased region" description="Low complexity" evidence="1">
    <location>
        <begin position="21"/>
        <end position="30"/>
    </location>
</feature>
<accession>A0A314Z320</accession>
<dbReference type="Proteomes" id="UP000250321">
    <property type="component" value="Unassembled WGS sequence"/>
</dbReference>
<feature type="region of interest" description="Disordered" evidence="1">
    <location>
        <begin position="20"/>
        <end position="39"/>
    </location>
</feature>
<evidence type="ECO:0000313" key="2">
    <source>
        <dbReference type="EMBL" id="PQQ12667.1"/>
    </source>
</evidence>
<dbReference type="EMBL" id="PJQY01000337">
    <property type="protein sequence ID" value="PQQ12667.1"/>
    <property type="molecule type" value="Genomic_DNA"/>
</dbReference>
<name>A0A314Z320_PRUYE</name>
<organism evidence="2 3">
    <name type="scientific">Prunus yedoensis var. nudiflora</name>
    <dbReference type="NCBI Taxonomy" id="2094558"/>
    <lineage>
        <taxon>Eukaryota</taxon>
        <taxon>Viridiplantae</taxon>
        <taxon>Streptophyta</taxon>
        <taxon>Embryophyta</taxon>
        <taxon>Tracheophyta</taxon>
        <taxon>Spermatophyta</taxon>
        <taxon>Magnoliopsida</taxon>
        <taxon>eudicotyledons</taxon>
        <taxon>Gunneridae</taxon>
        <taxon>Pentapetalae</taxon>
        <taxon>rosids</taxon>
        <taxon>fabids</taxon>
        <taxon>Rosales</taxon>
        <taxon>Rosaceae</taxon>
        <taxon>Amygdaloideae</taxon>
        <taxon>Amygdaleae</taxon>
        <taxon>Prunus</taxon>
    </lineage>
</organism>
<dbReference type="STRING" id="2094558.A0A314Z320"/>
<sequence length="162" mass="17640">MRSLKIMDGCKGTQVFAINPSGTTTTNTNNGGSGGGVGDKLLHHLQDHLRVNSTRSRSSRSSLSFQSPNPIGNNLVLDTLLPYGLPSSDLLEPQIEPSLKSVDFVETLADVYRRIDHCPQFEKSKMYMEQCAIFGACPIQNCSGGASGRPGSTRSTYTRRWC</sequence>
<protein>
    <submittedName>
        <fullName evidence="2">Ethylene-overproduction protein 1</fullName>
    </submittedName>
</protein>
<reference evidence="2 3" key="1">
    <citation type="submission" date="2018-02" db="EMBL/GenBank/DDBJ databases">
        <title>Draft genome of wild Prunus yedoensis var. nudiflora.</title>
        <authorList>
            <person name="Baek S."/>
            <person name="Kim J.-H."/>
            <person name="Choi K."/>
            <person name="Kim G.-B."/>
            <person name="Cho A."/>
            <person name="Jang H."/>
            <person name="Shin C.-H."/>
            <person name="Yu H.-J."/>
            <person name="Mun J.-H."/>
        </authorList>
    </citation>
    <scope>NUCLEOTIDE SEQUENCE [LARGE SCALE GENOMIC DNA]</scope>
    <source>
        <strain evidence="3">cv. Jeju island</strain>
        <tissue evidence="2">Leaf</tissue>
    </source>
</reference>
<proteinExistence type="predicted"/>
<evidence type="ECO:0000256" key="1">
    <source>
        <dbReference type="SAM" id="MobiDB-lite"/>
    </source>
</evidence>
<gene>
    <name evidence="2" type="ORF">Pyn_05810</name>
</gene>
<dbReference type="AlphaFoldDB" id="A0A314Z320"/>
<dbReference type="GO" id="GO:0010105">
    <property type="term" value="P:negative regulation of ethylene-activated signaling pathway"/>
    <property type="evidence" value="ECO:0007669"/>
    <property type="project" value="InterPro"/>
</dbReference>
<comment type="caution">
    <text evidence="2">The sequence shown here is derived from an EMBL/GenBank/DDBJ whole genome shotgun (WGS) entry which is preliminary data.</text>
</comment>
<dbReference type="PANTHER" id="PTHR44203:SF8">
    <property type="entry name" value="ETHYLENE-OVERPRODUCTION PROTEIN 1"/>
    <property type="match status" value="1"/>
</dbReference>
<dbReference type="OrthoDB" id="10501321at2759"/>
<keyword evidence="3" id="KW-1185">Reference proteome</keyword>
<evidence type="ECO:0000313" key="3">
    <source>
        <dbReference type="Proteomes" id="UP000250321"/>
    </source>
</evidence>
<dbReference type="InterPro" id="IPR044631">
    <property type="entry name" value="ETO1-like"/>
</dbReference>